<evidence type="ECO:0000256" key="1">
    <source>
        <dbReference type="ARBA" id="ARBA00004141"/>
    </source>
</evidence>
<proteinExistence type="inferred from homology"/>
<dbReference type="EMBL" id="OUUW01000002">
    <property type="protein sequence ID" value="SPP77303.1"/>
    <property type="molecule type" value="Genomic_DNA"/>
</dbReference>
<keyword evidence="11" id="KW-1185">Reference proteome</keyword>
<evidence type="ECO:0000313" key="10">
    <source>
        <dbReference type="EMBL" id="SPP77303.1"/>
    </source>
</evidence>
<dbReference type="OMA" id="KHMMRFG"/>
<dbReference type="Pfam" id="PF00153">
    <property type="entry name" value="Mito_carr"/>
    <property type="match status" value="3"/>
</dbReference>
<evidence type="ECO:0000256" key="4">
    <source>
        <dbReference type="ARBA" id="ARBA00022692"/>
    </source>
</evidence>
<evidence type="ECO:0000256" key="9">
    <source>
        <dbReference type="RuleBase" id="RU000488"/>
    </source>
</evidence>
<keyword evidence="5" id="KW-0677">Repeat</keyword>
<dbReference type="InterPro" id="IPR023395">
    <property type="entry name" value="MCP_dom_sf"/>
</dbReference>
<evidence type="ECO:0000313" key="11">
    <source>
        <dbReference type="Proteomes" id="UP000268350"/>
    </source>
</evidence>
<dbReference type="GO" id="GO:0055085">
    <property type="term" value="P:transmembrane transport"/>
    <property type="evidence" value="ECO:0007669"/>
    <property type="project" value="InterPro"/>
</dbReference>
<evidence type="ECO:0000256" key="5">
    <source>
        <dbReference type="ARBA" id="ARBA00022737"/>
    </source>
</evidence>
<reference evidence="11" key="1">
    <citation type="submission" date="2018-01" db="EMBL/GenBank/DDBJ databases">
        <authorList>
            <person name="Alioto T."/>
            <person name="Alioto T."/>
        </authorList>
    </citation>
    <scope>NUCLEOTIDE SEQUENCE [LARGE SCALE GENOMIC DNA]</scope>
</reference>
<accession>A0A3B0JA66</accession>
<evidence type="ECO:0000256" key="3">
    <source>
        <dbReference type="ARBA" id="ARBA00022448"/>
    </source>
</evidence>
<dbReference type="Proteomes" id="UP000268350">
    <property type="component" value="Unassembled WGS sequence"/>
</dbReference>
<organism evidence="10 11">
    <name type="scientific">Drosophila guanche</name>
    <name type="common">Fruit fly</name>
    <dbReference type="NCBI Taxonomy" id="7266"/>
    <lineage>
        <taxon>Eukaryota</taxon>
        <taxon>Metazoa</taxon>
        <taxon>Ecdysozoa</taxon>
        <taxon>Arthropoda</taxon>
        <taxon>Hexapoda</taxon>
        <taxon>Insecta</taxon>
        <taxon>Pterygota</taxon>
        <taxon>Neoptera</taxon>
        <taxon>Endopterygota</taxon>
        <taxon>Diptera</taxon>
        <taxon>Brachycera</taxon>
        <taxon>Muscomorpha</taxon>
        <taxon>Ephydroidea</taxon>
        <taxon>Drosophilidae</taxon>
        <taxon>Drosophila</taxon>
        <taxon>Sophophora</taxon>
    </lineage>
</organism>
<evidence type="ECO:0000256" key="7">
    <source>
        <dbReference type="ARBA" id="ARBA00023136"/>
    </source>
</evidence>
<evidence type="ECO:0000256" key="8">
    <source>
        <dbReference type="PROSITE-ProRule" id="PRU00282"/>
    </source>
</evidence>
<feature type="repeat" description="Solcar" evidence="8">
    <location>
        <begin position="30"/>
        <end position="113"/>
    </location>
</feature>
<dbReference type="OrthoDB" id="448427at2759"/>
<dbReference type="SUPFAM" id="SSF103506">
    <property type="entry name" value="Mitochondrial carrier"/>
    <property type="match status" value="1"/>
</dbReference>
<dbReference type="PROSITE" id="PS50920">
    <property type="entry name" value="SOLCAR"/>
    <property type="match status" value="3"/>
</dbReference>
<keyword evidence="7 8" id="KW-0472">Membrane</keyword>
<dbReference type="PANTHER" id="PTHR45618">
    <property type="entry name" value="MITOCHONDRIAL DICARBOXYLATE CARRIER-RELATED"/>
    <property type="match status" value="1"/>
</dbReference>
<keyword evidence="3 9" id="KW-0813">Transport</keyword>
<gene>
    <name evidence="10" type="ORF">DGUA_6G007973</name>
</gene>
<dbReference type="Gene3D" id="1.50.40.10">
    <property type="entry name" value="Mitochondrial carrier domain"/>
    <property type="match status" value="1"/>
</dbReference>
<evidence type="ECO:0000256" key="6">
    <source>
        <dbReference type="ARBA" id="ARBA00022989"/>
    </source>
</evidence>
<dbReference type="PRINTS" id="PR00926">
    <property type="entry name" value="MITOCARRIER"/>
</dbReference>
<keyword evidence="4 8" id="KW-0812">Transmembrane</keyword>
<comment type="subcellular location">
    <subcellularLocation>
        <location evidence="1">Membrane</location>
        <topology evidence="1">Multi-pass membrane protein</topology>
    </subcellularLocation>
</comment>
<comment type="similarity">
    <text evidence="2 9">Belongs to the mitochondrial carrier (TC 2.A.29) family.</text>
</comment>
<dbReference type="InterPro" id="IPR050391">
    <property type="entry name" value="Mito_Metabolite_Transporter"/>
</dbReference>
<name>A0A3B0JA66_DROGU</name>
<sequence length="308" mass="34494">MPHTDKELGDNYRTVHPIVLESSEECIEPSEPRARWWSGGVASTSVACFVAPIDLVKSHMQTQVTKKGMVETAAKVIRLRGFMGFYDGFSATALRQMTCTNIRFGIYEAGRYAEPIRDNHFAKLALAGFAGAVGSICGIPTDLINVRMQNDMKESEAERRNYRHVFDALIRIPREEGWRAFYAGGTAAALKASVGTCGQLALYDIVKTELSETFDMEDGFVLHFDSSLISSIFSSIISHPFDVLKTLMMNARPGEFRSVFHACHYMMRFGILSPFRGLAPTMLRKGPATISLFIIYEQLRLRFGYVED</sequence>
<protein>
    <submittedName>
        <fullName evidence="10">Blast:Mitochondrial dicarboxylate carrier</fullName>
    </submittedName>
</protein>
<keyword evidence="6" id="KW-1133">Transmembrane helix</keyword>
<feature type="repeat" description="Solcar" evidence="8">
    <location>
        <begin position="218"/>
        <end position="302"/>
    </location>
</feature>
<evidence type="ECO:0000256" key="2">
    <source>
        <dbReference type="ARBA" id="ARBA00006375"/>
    </source>
</evidence>
<dbReference type="AlphaFoldDB" id="A0A3B0JA66"/>
<dbReference type="GO" id="GO:0016020">
    <property type="term" value="C:membrane"/>
    <property type="evidence" value="ECO:0007669"/>
    <property type="project" value="UniProtKB-SubCell"/>
</dbReference>
<feature type="repeat" description="Solcar" evidence="8">
    <location>
        <begin position="118"/>
        <end position="209"/>
    </location>
</feature>
<dbReference type="InterPro" id="IPR002067">
    <property type="entry name" value="MCP"/>
</dbReference>
<dbReference type="InterPro" id="IPR018108">
    <property type="entry name" value="MCP_transmembrane"/>
</dbReference>